<dbReference type="EMBL" id="JAAVSD010000003">
    <property type="protein sequence ID" value="NLR28934.1"/>
    <property type="molecule type" value="Genomic_DNA"/>
</dbReference>
<name>A0ABX1L3M9_9LACO</name>
<organism evidence="2 3">
    <name type="scientific">Levilactobacillus tujiorum</name>
    <dbReference type="NCBI Taxonomy" id="2912243"/>
    <lineage>
        <taxon>Bacteria</taxon>
        <taxon>Bacillati</taxon>
        <taxon>Bacillota</taxon>
        <taxon>Bacilli</taxon>
        <taxon>Lactobacillales</taxon>
        <taxon>Lactobacillaceae</taxon>
        <taxon>Levilactobacillus</taxon>
    </lineage>
</organism>
<dbReference type="Pfam" id="PF01610">
    <property type="entry name" value="DDE_Tnp_ISL3"/>
    <property type="match status" value="1"/>
</dbReference>
<comment type="caution">
    <text evidence="2">The sequence shown here is derived from an EMBL/GenBank/DDBJ whole genome shotgun (WGS) entry which is preliminary data.</text>
</comment>
<evidence type="ECO:0000313" key="3">
    <source>
        <dbReference type="Proteomes" id="UP000707477"/>
    </source>
</evidence>
<evidence type="ECO:0000313" key="2">
    <source>
        <dbReference type="EMBL" id="NLR28934.1"/>
    </source>
</evidence>
<evidence type="ECO:0000259" key="1">
    <source>
        <dbReference type="Pfam" id="PF01610"/>
    </source>
</evidence>
<reference evidence="2 3" key="1">
    <citation type="submission" date="2020-03" db="EMBL/GenBank/DDBJ databases">
        <authorList>
            <person name="Zhang Z."/>
            <person name="Guo Z."/>
            <person name="Hou Q."/>
            <person name="Shen X."/>
        </authorList>
    </citation>
    <scope>NUCLEOTIDE SEQUENCE [LARGE SCALE GENOMIC DNA]</scope>
    <source>
        <strain evidence="2 3">HBUAS51329</strain>
    </source>
</reference>
<accession>A0ABX1L3M9</accession>
<dbReference type="Proteomes" id="UP000707477">
    <property type="component" value="Unassembled WGS sequence"/>
</dbReference>
<proteinExistence type="predicted"/>
<dbReference type="InterPro" id="IPR002560">
    <property type="entry name" value="Transposase_DDE"/>
</dbReference>
<protein>
    <submittedName>
        <fullName evidence="2">Transposase</fullName>
    </submittedName>
</protein>
<keyword evidence="3" id="KW-1185">Reference proteome</keyword>
<feature type="domain" description="Transposase IS204/IS1001/IS1096/IS1165 DDE" evidence="1">
    <location>
        <begin position="3"/>
        <end position="33"/>
    </location>
</feature>
<dbReference type="RefSeq" id="WP_168849308.1">
    <property type="nucleotide sequence ID" value="NZ_JAAVSD010000003.1"/>
</dbReference>
<gene>
    <name evidence="2" type="ORF">HEQ44_01910</name>
</gene>
<sequence length="51" mass="6153">MFNSPLEGINRKIKQIRKTTYGYQNWINFIQRIQFKFKNQGTEKGFNSQPN</sequence>